<protein>
    <submittedName>
        <fullName evidence="5">Uncharacterized protein LOC112042022</fullName>
    </submittedName>
</protein>
<feature type="domain" description="EF-hand" evidence="3">
    <location>
        <begin position="140"/>
        <end position="167"/>
    </location>
</feature>
<dbReference type="InterPro" id="IPR002048">
    <property type="entry name" value="EF_hand_dom"/>
</dbReference>
<sequence>MVFSLLTICFSATLMSDRVSTLAIRGEKLNEDNPSLDLWANKWATFIDRMDVNGDGKMDEYEYVNMTACRFGAITKSTEKEEKMKALLKENWDKWWNSFMNGEHLESISAGDFISIEDKTRAKMVDMQHLVMEMIWPLTLFELMDADGNDYLNKTEYANILKIFRAPFPSTLFSEVDTNTDGAISKSEMIIKELAWVIDNSVEGADFYGKIR</sequence>
<accession>A0A2R2MN89</accession>
<evidence type="ECO:0000313" key="5">
    <source>
        <dbReference type="RefSeq" id="XP_023931669.1"/>
    </source>
</evidence>
<keyword evidence="2" id="KW-0732">Signal</keyword>
<dbReference type="PROSITE" id="PS50222">
    <property type="entry name" value="EF_HAND_2"/>
    <property type="match status" value="1"/>
</dbReference>
<dbReference type="GO" id="GO:0005509">
    <property type="term" value="F:calcium ion binding"/>
    <property type="evidence" value="ECO:0007669"/>
    <property type="project" value="InterPro"/>
</dbReference>
<evidence type="ECO:0000256" key="2">
    <source>
        <dbReference type="SAM" id="SignalP"/>
    </source>
</evidence>
<dbReference type="InterPro" id="IPR018247">
    <property type="entry name" value="EF_Hand_1_Ca_BS"/>
</dbReference>
<dbReference type="PROSITE" id="PS00018">
    <property type="entry name" value="EF_HAND_1"/>
    <property type="match status" value="2"/>
</dbReference>
<dbReference type="SUPFAM" id="SSF47473">
    <property type="entry name" value="EF-hand"/>
    <property type="match status" value="1"/>
</dbReference>
<dbReference type="InParanoid" id="A0A2R2MN89"/>
<keyword evidence="1" id="KW-0106">Calcium</keyword>
<evidence type="ECO:0000256" key="1">
    <source>
        <dbReference type="ARBA" id="ARBA00022837"/>
    </source>
</evidence>
<dbReference type="KEGG" id="lak:112042022"/>
<feature type="signal peptide" evidence="2">
    <location>
        <begin position="1"/>
        <end position="16"/>
    </location>
</feature>
<dbReference type="AlphaFoldDB" id="A0A2R2MN89"/>
<organism evidence="4 5">
    <name type="scientific">Lingula anatina</name>
    <name type="common">Brachiopod</name>
    <name type="synonym">Lingula unguis</name>
    <dbReference type="NCBI Taxonomy" id="7574"/>
    <lineage>
        <taxon>Eukaryota</taxon>
        <taxon>Metazoa</taxon>
        <taxon>Spiralia</taxon>
        <taxon>Lophotrochozoa</taxon>
        <taxon>Brachiopoda</taxon>
        <taxon>Linguliformea</taxon>
        <taxon>Lingulata</taxon>
        <taxon>Lingulida</taxon>
        <taxon>Linguloidea</taxon>
        <taxon>Lingulidae</taxon>
        <taxon>Lingula</taxon>
    </lineage>
</organism>
<dbReference type="Pfam" id="PF13202">
    <property type="entry name" value="EF-hand_5"/>
    <property type="match status" value="1"/>
</dbReference>
<dbReference type="InterPro" id="IPR011992">
    <property type="entry name" value="EF-hand-dom_pair"/>
</dbReference>
<evidence type="ECO:0000313" key="4">
    <source>
        <dbReference type="Proteomes" id="UP000085678"/>
    </source>
</evidence>
<gene>
    <name evidence="5" type="primary">LOC112042022</name>
</gene>
<dbReference type="Proteomes" id="UP000085678">
    <property type="component" value="Unplaced"/>
</dbReference>
<evidence type="ECO:0000259" key="3">
    <source>
        <dbReference type="PROSITE" id="PS50222"/>
    </source>
</evidence>
<reference evidence="5" key="1">
    <citation type="submission" date="2025-08" db="UniProtKB">
        <authorList>
            <consortium name="RefSeq"/>
        </authorList>
    </citation>
    <scope>IDENTIFICATION</scope>
    <source>
        <tissue evidence="5">Gonads</tissue>
    </source>
</reference>
<keyword evidence="4" id="KW-1185">Reference proteome</keyword>
<proteinExistence type="predicted"/>
<name>A0A2R2MN89_LINAN</name>
<dbReference type="RefSeq" id="XP_023931669.1">
    <property type="nucleotide sequence ID" value="XM_024075901.1"/>
</dbReference>
<dbReference type="GeneID" id="112042022"/>
<dbReference type="Gene3D" id="1.10.238.10">
    <property type="entry name" value="EF-hand"/>
    <property type="match status" value="1"/>
</dbReference>
<feature type="chain" id="PRO_5015155300" evidence="2">
    <location>
        <begin position="17"/>
        <end position="212"/>
    </location>
</feature>